<dbReference type="EMBL" id="GBXM01086118">
    <property type="protein sequence ID" value="JAH22459.1"/>
    <property type="molecule type" value="Transcribed_RNA"/>
</dbReference>
<reference evidence="2" key="1">
    <citation type="submission" date="2014-11" db="EMBL/GenBank/DDBJ databases">
        <authorList>
            <person name="Amaro Gonzalez C."/>
        </authorList>
    </citation>
    <scope>NUCLEOTIDE SEQUENCE</scope>
</reference>
<protein>
    <submittedName>
        <fullName evidence="2">Uncharacterized protein</fullName>
    </submittedName>
</protein>
<organism evidence="2">
    <name type="scientific">Anguilla anguilla</name>
    <name type="common">European freshwater eel</name>
    <name type="synonym">Muraena anguilla</name>
    <dbReference type="NCBI Taxonomy" id="7936"/>
    <lineage>
        <taxon>Eukaryota</taxon>
        <taxon>Metazoa</taxon>
        <taxon>Chordata</taxon>
        <taxon>Craniata</taxon>
        <taxon>Vertebrata</taxon>
        <taxon>Euteleostomi</taxon>
        <taxon>Actinopterygii</taxon>
        <taxon>Neopterygii</taxon>
        <taxon>Teleostei</taxon>
        <taxon>Anguilliformes</taxon>
        <taxon>Anguillidae</taxon>
        <taxon>Anguilla</taxon>
    </lineage>
</organism>
<evidence type="ECO:0000256" key="1">
    <source>
        <dbReference type="SAM" id="SignalP"/>
    </source>
</evidence>
<sequence length="53" mass="5988">MMWVMLASLCPFKALATNGEWMTVVGRPHWAARVVSMKLSSAPESIRMERGYC</sequence>
<accession>A0A0E9R028</accession>
<evidence type="ECO:0000313" key="2">
    <source>
        <dbReference type="EMBL" id="JAH22459.1"/>
    </source>
</evidence>
<reference evidence="2" key="2">
    <citation type="journal article" date="2015" name="Fish Shellfish Immunol.">
        <title>Early steps in the European eel (Anguilla anguilla)-Vibrio vulnificus interaction in the gills: Role of the RtxA13 toxin.</title>
        <authorList>
            <person name="Callol A."/>
            <person name="Pajuelo D."/>
            <person name="Ebbesson L."/>
            <person name="Teles M."/>
            <person name="MacKenzie S."/>
            <person name="Amaro C."/>
        </authorList>
    </citation>
    <scope>NUCLEOTIDE SEQUENCE</scope>
</reference>
<keyword evidence="1" id="KW-0732">Signal</keyword>
<feature type="chain" id="PRO_5002431666" evidence="1">
    <location>
        <begin position="17"/>
        <end position="53"/>
    </location>
</feature>
<dbReference type="AlphaFoldDB" id="A0A0E9R028"/>
<name>A0A0E9R028_ANGAN</name>
<feature type="signal peptide" evidence="1">
    <location>
        <begin position="1"/>
        <end position="16"/>
    </location>
</feature>
<proteinExistence type="predicted"/>